<dbReference type="Pfam" id="PF04964">
    <property type="entry name" value="Flp_Fap"/>
    <property type="match status" value="1"/>
</dbReference>
<keyword evidence="1" id="KW-0472">Membrane</keyword>
<evidence type="ECO:0000313" key="3">
    <source>
        <dbReference type="Proteomes" id="UP000267418"/>
    </source>
</evidence>
<evidence type="ECO:0000313" key="2">
    <source>
        <dbReference type="EMBL" id="RTQ33811.1"/>
    </source>
</evidence>
<dbReference type="InterPro" id="IPR007047">
    <property type="entry name" value="Flp_Fap"/>
</dbReference>
<dbReference type="OrthoDB" id="5325135at2"/>
<keyword evidence="1" id="KW-1133">Transmembrane helix</keyword>
<dbReference type="AlphaFoldDB" id="A0A3S0Q9J5"/>
<dbReference type="Proteomes" id="UP000267418">
    <property type="component" value="Unassembled WGS sequence"/>
</dbReference>
<sequence length="62" mass="6347">MHSSIKRFLHDEEGATAIEYGIIAGLISIAIVGVLSGDTGLGGKLSTVFSTITTKLASISTP</sequence>
<proteinExistence type="predicted"/>
<feature type="transmembrane region" description="Helical" evidence="1">
    <location>
        <begin position="20"/>
        <end position="37"/>
    </location>
</feature>
<dbReference type="RefSeq" id="WP_093206594.1">
    <property type="nucleotide sequence ID" value="NZ_RXOE01000003.1"/>
</dbReference>
<comment type="caution">
    <text evidence="2">The sequence shown here is derived from an EMBL/GenBank/DDBJ whole genome shotgun (WGS) entry which is preliminary data.</text>
</comment>
<accession>A0A3S0Q9J5</accession>
<keyword evidence="1" id="KW-0812">Transmembrane</keyword>
<gene>
    <name evidence="2" type="ORF">EJP69_15700</name>
</gene>
<protein>
    <submittedName>
        <fullName evidence="2">Flp family type IVb pilin</fullName>
    </submittedName>
</protein>
<evidence type="ECO:0000256" key="1">
    <source>
        <dbReference type="SAM" id="Phobius"/>
    </source>
</evidence>
<reference evidence="2 3" key="1">
    <citation type="submission" date="2018-12" db="EMBL/GenBank/DDBJ databases">
        <title>The genome of Variovorax gossypii DSM 100435.</title>
        <authorList>
            <person name="Gao J."/>
            <person name="Sun J."/>
        </authorList>
    </citation>
    <scope>NUCLEOTIDE SEQUENCE [LARGE SCALE GENOMIC DNA]</scope>
    <source>
        <strain evidence="2 3">DSM 100435</strain>
    </source>
</reference>
<keyword evidence="3" id="KW-1185">Reference proteome</keyword>
<dbReference type="EMBL" id="RXOE01000003">
    <property type="protein sequence ID" value="RTQ33811.1"/>
    <property type="molecule type" value="Genomic_DNA"/>
</dbReference>
<organism evidence="2 3">
    <name type="scientific">Variovorax gossypii</name>
    <dbReference type="NCBI Taxonomy" id="1679495"/>
    <lineage>
        <taxon>Bacteria</taxon>
        <taxon>Pseudomonadati</taxon>
        <taxon>Pseudomonadota</taxon>
        <taxon>Betaproteobacteria</taxon>
        <taxon>Burkholderiales</taxon>
        <taxon>Comamonadaceae</taxon>
        <taxon>Variovorax</taxon>
    </lineage>
</organism>
<name>A0A3S0Q9J5_9BURK</name>